<reference evidence="3" key="1">
    <citation type="submission" date="2016-11" db="EMBL/GenBank/DDBJ databases">
        <authorList>
            <person name="Sisinthy S."/>
            <person name="Ara S."/>
            <person name="Gundlapally S.R."/>
        </authorList>
    </citation>
    <scope>NUCLEOTIDE SEQUENCE [LARGE SCALE GENOMIC DNA]</scope>
    <source>
        <strain evidence="3">V1-41</strain>
    </source>
</reference>
<dbReference type="Proteomes" id="UP000242231">
    <property type="component" value="Unassembled WGS sequence"/>
</dbReference>
<gene>
    <name evidence="2" type="ORF">UN63_01240</name>
</gene>
<comment type="caution">
    <text evidence="2">The sequence shown here is derived from an EMBL/GenBank/DDBJ whole genome shotgun (WGS) entry which is preliminary data.</text>
</comment>
<protein>
    <recommendedName>
        <fullName evidence="1">Large polyvalent protein-associated domain-containing protein</fullName>
    </recommendedName>
</protein>
<evidence type="ECO:0000259" key="1">
    <source>
        <dbReference type="Pfam" id="PF18796"/>
    </source>
</evidence>
<keyword evidence="3" id="KW-1185">Reference proteome</keyword>
<accession>A0A2P5TRA6</accession>
<name>A0A2P5TRA6_9GAMM</name>
<dbReference type="Pfam" id="PF18796">
    <property type="entry name" value="LPD1"/>
    <property type="match status" value="1"/>
</dbReference>
<sequence length="269" mass="29430">MAEGAAKGANNGEFRSRFYRNGPDHGAGEHIDFVHIRRRFDFCSIEIGRWVTRPERERAAGLFFDALCDLMLILQGPEPLISLRGTLSLQYGIGGRPGVSAHYNPATRCFSLAKNAGPGSIAHEWFHAFDHYMADKAIAGAARGAFASRAWLNDAATLSHPLNDLLFDCFNTILLDDSGEQPSPLFKASAAADQSLNCFYYSQPEELCARAFEAFVQDAAIKNGFLVKGTKATKEAELGLYPQGGQRARINAAFGRYFRTLGAALQRCG</sequence>
<dbReference type="NCBIfam" id="NF041907">
    <property type="entry name" value="CLCA_X"/>
    <property type="match status" value="1"/>
</dbReference>
<dbReference type="EMBL" id="MPZM01000002">
    <property type="protein sequence ID" value="PPL18318.1"/>
    <property type="molecule type" value="Genomic_DNA"/>
</dbReference>
<dbReference type="AlphaFoldDB" id="A0A2P5TRA6"/>
<dbReference type="OrthoDB" id="343736at2"/>
<dbReference type="InterPro" id="IPR041047">
    <property type="entry name" value="LPD1"/>
</dbReference>
<evidence type="ECO:0000313" key="2">
    <source>
        <dbReference type="EMBL" id="PPL18318.1"/>
    </source>
</evidence>
<evidence type="ECO:0000313" key="3">
    <source>
        <dbReference type="Proteomes" id="UP000242231"/>
    </source>
</evidence>
<proteinExistence type="predicted"/>
<organism evidence="2 3">
    <name type="scientific">Oceanisphaera arctica</name>
    <dbReference type="NCBI Taxonomy" id="641510"/>
    <lineage>
        <taxon>Bacteria</taxon>
        <taxon>Pseudomonadati</taxon>
        <taxon>Pseudomonadota</taxon>
        <taxon>Gammaproteobacteria</taxon>
        <taxon>Aeromonadales</taxon>
        <taxon>Aeromonadaceae</taxon>
        <taxon>Oceanisphaera</taxon>
    </lineage>
</organism>
<feature type="domain" description="Large polyvalent protein-associated" evidence="1">
    <location>
        <begin position="193"/>
        <end position="264"/>
    </location>
</feature>